<dbReference type="FunFam" id="2.20.100.10:FF:000005">
    <property type="entry name" value="ADAM metallopeptidase with thrombospondin type 1 motif 9"/>
    <property type="match status" value="1"/>
</dbReference>
<dbReference type="InterPro" id="IPR003598">
    <property type="entry name" value="Ig_sub2"/>
</dbReference>
<dbReference type="InterPro" id="IPR013783">
    <property type="entry name" value="Ig-like_fold"/>
</dbReference>
<dbReference type="PROSITE" id="PS50835">
    <property type="entry name" value="IG_LIKE"/>
    <property type="match status" value="1"/>
</dbReference>
<dbReference type="Pfam" id="PF19236">
    <property type="entry name" value="ADAMTS_CR_3"/>
    <property type="match status" value="1"/>
</dbReference>
<dbReference type="InterPro" id="IPR010909">
    <property type="entry name" value="PLAC"/>
</dbReference>
<gene>
    <name evidence="7" type="ORF">LSAA_8984</name>
</gene>
<dbReference type="Gene3D" id="2.60.40.10">
    <property type="entry name" value="Immunoglobulins"/>
    <property type="match status" value="1"/>
</dbReference>
<dbReference type="InterPro" id="IPR003599">
    <property type="entry name" value="Ig_sub"/>
</dbReference>
<proteinExistence type="predicted"/>
<dbReference type="InterPro" id="IPR050439">
    <property type="entry name" value="ADAMTS_ADAMTS-like"/>
</dbReference>
<dbReference type="Pfam" id="PF00090">
    <property type="entry name" value="TSP_1"/>
    <property type="match status" value="1"/>
</dbReference>
<dbReference type="InterPro" id="IPR007110">
    <property type="entry name" value="Ig-like_dom"/>
</dbReference>
<keyword evidence="7" id="KW-0401">Integrin</keyword>
<accession>A0A7R8CY41</accession>
<dbReference type="GO" id="GO:0005576">
    <property type="term" value="C:extracellular region"/>
    <property type="evidence" value="ECO:0007669"/>
    <property type="project" value="UniProtKB-SubCell"/>
</dbReference>
<dbReference type="CDD" id="cd00096">
    <property type="entry name" value="Ig"/>
    <property type="match status" value="1"/>
</dbReference>
<evidence type="ECO:0000256" key="6">
    <source>
        <dbReference type="PIRSR" id="PIRSR613273-3"/>
    </source>
</evidence>
<dbReference type="Gene3D" id="2.20.100.10">
    <property type="entry name" value="Thrombospondin type-1 (TSP1) repeat"/>
    <property type="match status" value="7"/>
</dbReference>
<evidence type="ECO:0000256" key="1">
    <source>
        <dbReference type="ARBA" id="ARBA00004613"/>
    </source>
</evidence>
<dbReference type="OrthoDB" id="5948003at2759"/>
<keyword evidence="8" id="KW-1185">Reference proteome</keyword>
<organism evidence="7 8">
    <name type="scientific">Lepeophtheirus salmonis</name>
    <name type="common">Salmon louse</name>
    <name type="synonym">Caligus salmonis</name>
    <dbReference type="NCBI Taxonomy" id="72036"/>
    <lineage>
        <taxon>Eukaryota</taxon>
        <taxon>Metazoa</taxon>
        <taxon>Ecdysozoa</taxon>
        <taxon>Arthropoda</taxon>
        <taxon>Crustacea</taxon>
        <taxon>Multicrustacea</taxon>
        <taxon>Hexanauplia</taxon>
        <taxon>Copepoda</taxon>
        <taxon>Siphonostomatoida</taxon>
        <taxon>Caligidae</taxon>
        <taxon>Lepeophtheirus</taxon>
    </lineage>
</organism>
<keyword evidence="5 6" id="KW-1015">Disulfide bond</keyword>
<dbReference type="InterPro" id="IPR036383">
    <property type="entry name" value="TSP1_rpt_sf"/>
</dbReference>
<dbReference type="InterPro" id="IPR045371">
    <property type="entry name" value="ADAMTS_CR_3"/>
</dbReference>
<dbReference type="SMART" id="SM00209">
    <property type="entry name" value="TSP1"/>
    <property type="match status" value="9"/>
</dbReference>
<evidence type="ECO:0000256" key="2">
    <source>
        <dbReference type="ARBA" id="ARBA00022525"/>
    </source>
</evidence>
<dbReference type="GO" id="GO:0004222">
    <property type="term" value="F:metalloendopeptidase activity"/>
    <property type="evidence" value="ECO:0007669"/>
    <property type="project" value="TreeGrafter"/>
</dbReference>
<dbReference type="InterPro" id="IPR013273">
    <property type="entry name" value="ADAMTS/ADAMTS-like"/>
</dbReference>
<keyword evidence="4" id="KW-0677">Repeat</keyword>
<feature type="disulfide bond" evidence="6">
    <location>
        <begin position="123"/>
        <end position="169"/>
    </location>
</feature>
<sequence length="1259" mass="143361">MSPFDLKAVLNFKLQQLLSPSHVYIIFHFCLQYTSFILNEVCCDNNEDLNLLLILGLQPFSFTTLIVIPFISNKFIMMYFLVFCLFLPQLSNSASIQGQRYKKNVFQPIRDGVWSEWSKWTSCSRSCGGGISSRSRSCFPPSTMSFRGRGLEPVDEERCRGQGNDQILCNLHRCPFSSISFRSQQCAKFNHIPYQGKYYSWESAENDRPLCALDCKTKERSDISTRMADMVVDGTRCRDDSLDVCISGICTKVGCDLKLDSNKKVDACGVCDGNGTACSDHHAVFIWEETPLSHCSVPCGGGFMMARPICINAKTREHVIDDLCDSTNRPNERMAPCNQKACPARWEVDDWKSCSKPCGRGVKERNVSCIIDENGAKRLRFTDEESCFGENVIRKAPVSEKQCLDLKPPSKEGCNTHQCPQWFTGLWSDCSTSCGKGTRHRNVICRDERGLPSGACDYSIRPGTKRKRRRKRDHHQKAIRMRKKILMCWKNMNLPKWWKHPQFILLIQRLFLHSLPRSLLQVATTDPTFIVEEWGTCSSPCGEGIRKRKVECKIFLEFSKTIAVLPDNECPGPKPPITEVCYSGLCNRDTSSINNIQMDIGDPSSARRSTYSWKDAGFTSCSESCLGGIQESKIICVEDELETPVAPNNCPIDSRPEIIVRTCNDHPCPPRWNVSDPHPITQQFCNVLDCPIKWTTSDWTKCSSSCGGGYKFRKVRCQQLLALGEMADKPDMQCPGRKPEEQRLCNSQNCPEVTGIYSKFHYEKDHLDSNVKNHHTHHKLEKEVRMPSIKANFNQNYIKTDPTKKTVKLKVGGKASVYVGTKLKIRCPVKKFDRKKIQWSHENSLIKPLIHKSKQEKRTTNVFVTKKGGLRIKKKINYSDAGVYTCLAKGSTATIELIVQRLPDDYSNDSIKWKKYGNTVNGSKFSSKDGYYNKYGTTWDPHKLWVSDTTTEFPSQPASDNKNSNNNLYMRFNTVENRNEKSWNLVAPNKEESDYYDWESNANTQQEKLYFNRRKQLSSLDYVDHPEYEDNTEIKGKDREGSLKLQWQTTEWTPCSQTCGIGGSQLRKIRCVDLALQKPDSFRKCIHNSPCPKWLADPWPACLQNSKCISRGRGLQLRQVRCASRQCNNPKCEGKWHVGSWSECSTPCGNNGTRIRTVKCRWKNELEVPTESIEDSSCETSMPKPSSSEPCNHNMACNKVSQTSSNVSSFSSHINDTRTIPEDCHDESQYCGLVYSFKLCNLPKYKDKCCYSCSIVIHK</sequence>
<dbReference type="SUPFAM" id="SSF48726">
    <property type="entry name" value="Immunoglobulin"/>
    <property type="match status" value="1"/>
</dbReference>
<dbReference type="PROSITE" id="PS50900">
    <property type="entry name" value="PLAC"/>
    <property type="match status" value="1"/>
</dbReference>
<dbReference type="GO" id="GO:0007229">
    <property type="term" value="P:integrin-mediated signaling pathway"/>
    <property type="evidence" value="ECO:0007669"/>
    <property type="project" value="UniProtKB-KW"/>
</dbReference>
<reference evidence="7" key="1">
    <citation type="submission" date="2021-02" db="EMBL/GenBank/DDBJ databases">
        <authorList>
            <person name="Bekaert M."/>
        </authorList>
    </citation>
    <scope>NUCLEOTIDE SEQUENCE</scope>
    <source>
        <strain evidence="7">IoA-00</strain>
    </source>
</reference>
<dbReference type="SMART" id="SM00409">
    <property type="entry name" value="IG"/>
    <property type="match status" value="1"/>
</dbReference>
<keyword evidence="3" id="KW-0732">Signal</keyword>
<evidence type="ECO:0000313" key="7">
    <source>
        <dbReference type="EMBL" id="CAF2920993.1"/>
    </source>
</evidence>
<dbReference type="Proteomes" id="UP000675881">
    <property type="component" value="Chromosome 4"/>
</dbReference>
<dbReference type="GO" id="GO:0030198">
    <property type="term" value="P:extracellular matrix organization"/>
    <property type="evidence" value="ECO:0007669"/>
    <property type="project" value="InterPro"/>
</dbReference>
<dbReference type="GO" id="GO:0031012">
    <property type="term" value="C:extracellular matrix"/>
    <property type="evidence" value="ECO:0007669"/>
    <property type="project" value="TreeGrafter"/>
</dbReference>
<dbReference type="InterPro" id="IPR036179">
    <property type="entry name" value="Ig-like_dom_sf"/>
</dbReference>
<feature type="disulfide bond" evidence="6">
    <location>
        <begin position="138"/>
        <end position="159"/>
    </location>
</feature>
<name>A0A7R8CY41_LEPSM</name>
<comment type="subcellular location">
    <subcellularLocation>
        <location evidence="1">Secreted</location>
    </subcellularLocation>
</comment>
<dbReference type="SUPFAM" id="SSF82895">
    <property type="entry name" value="TSP-1 type 1 repeat"/>
    <property type="match status" value="8"/>
</dbReference>
<feature type="disulfide bond" evidence="6">
    <location>
        <begin position="127"/>
        <end position="174"/>
    </location>
</feature>
<dbReference type="GO" id="GO:0006508">
    <property type="term" value="P:proteolysis"/>
    <property type="evidence" value="ECO:0007669"/>
    <property type="project" value="TreeGrafter"/>
</dbReference>
<evidence type="ECO:0000256" key="3">
    <source>
        <dbReference type="ARBA" id="ARBA00022729"/>
    </source>
</evidence>
<keyword evidence="2" id="KW-0964">Secreted</keyword>
<protein>
    <submittedName>
        <fullName evidence="7">ADAMTS-like protein 3,A disintegrin and metalloproteinase with thrombospondin motifs 16</fullName>
    </submittedName>
</protein>
<dbReference type="PANTHER" id="PTHR13723:SF313">
    <property type="entry name" value="PEPTIDASE M12B DOMAIN-CONTAINING PROTEIN"/>
    <property type="match status" value="1"/>
</dbReference>
<evidence type="ECO:0000256" key="5">
    <source>
        <dbReference type="ARBA" id="ARBA00023157"/>
    </source>
</evidence>
<dbReference type="PRINTS" id="PR01857">
    <property type="entry name" value="ADAMTSFAMILY"/>
</dbReference>
<dbReference type="Pfam" id="PF19030">
    <property type="entry name" value="TSP1_ADAMTS"/>
    <property type="match status" value="8"/>
</dbReference>
<dbReference type="SMART" id="SM00408">
    <property type="entry name" value="IGc2"/>
    <property type="match status" value="1"/>
</dbReference>
<dbReference type="InterPro" id="IPR000884">
    <property type="entry name" value="TSP1_rpt"/>
</dbReference>
<dbReference type="PANTHER" id="PTHR13723">
    <property type="entry name" value="ADAMTS A DISINTEGRIN AND METALLOPROTEASE WITH THROMBOSPONDIN MOTIFS PROTEASE"/>
    <property type="match status" value="1"/>
</dbReference>
<dbReference type="PROSITE" id="PS50092">
    <property type="entry name" value="TSP1"/>
    <property type="match status" value="6"/>
</dbReference>
<dbReference type="EMBL" id="HG994583">
    <property type="protein sequence ID" value="CAF2920993.1"/>
    <property type="molecule type" value="Genomic_DNA"/>
</dbReference>
<evidence type="ECO:0000313" key="8">
    <source>
        <dbReference type="Proteomes" id="UP000675881"/>
    </source>
</evidence>
<evidence type="ECO:0000256" key="4">
    <source>
        <dbReference type="ARBA" id="ARBA00022737"/>
    </source>
</evidence>
<dbReference type="AlphaFoldDB" id="A0A7R8CY41"/>